<protein>
    <submittedName>
        <fullName evidence="6">Uncharacterized protein</fullName>
    </submittedName>
</protein>
<evidence type="ECO:0000256" key="3">
    <source>
        <dbReference type="SAM" id="MobiDB-lite"/>
    </source>
</evidence>
<feature type="domain" description="Glycosyltransferase subfamily 4-like N-terminal" evidence="5">
    <location>
        <begin position="27"/>
        <end position="200"/>
    </location>
</feature>
<feature type="domain" description="Glycosyl transferase family 1" evidence="4">
    <location>
        <begin position="226"/>
        <end position="370"/>
    </location>
</feature>
<dbReference type="OrthoDB" id="9810929at2"/>
<keyword evidence="1" id="KW-0328">Glycosyltransferase</keyword>
<proteinExistence type="predicted"/>
<dbReference type="InterPro" id="IPR001296">
    <property type="entry name" value="Glyco_trans_1"/>
</dbReference>
<dbReference type="Proteomes" id="UP000236723">
    <property type="component" value="Unassembled WGS sequence"/>
</dbReference>
<organism evidence="6 7">
    <name type="scientific">Thermomonospora echinospora</name>
    <dbReference type="NCBI Taxonomy" id="1992"/>
    <lineage>
        <taxon>Bacteria</taxon>
        <taxon>Bacillati</taxon>
        <taxon>Actinomycetota</taxon>
        <taxon>Actinomycetes</taxon>
        <taxon>Streptosporangiales</taxon>
        <taxon>Thermomonosporaceae</taxon>
        <taxon>Thermomonospora</taxon>
    </lineage>
</organism>
<dbReference type="GO" id="GO:0016757">
    <property type="term" value="F:glycosyltransferase activity"/>
    <property type="evidence" value="ECO:0007669"/>
    <property type="project" value="UniProtKB-KW"/>
</dbReference>
<dbReference type="Gene3D" id="3.40.50.2000">
    <property type="entry name" value="Glycogen Phosphorylase B"/>
    <property type="match status" value="2"/>
</dbReference>
<reference evidence="7" key="1">
    <citation type="submission" date="2016-10" db="EMBL/GenBank/DDBJ databases">
        <authorList>
            <person name="Varghese N."/>
            <person name="Submissions S."/>
        </authorList>
    </citation>
    <scope>NUCLEOTIDE SEQUENCE [LARGE SCALE GENOMIC DNA]</scope>
    <source>
        <strain evidence="7">DSM 43163</strain>
    </source>
</reference>
<sequence length="420" mass="45133">MPSSLNIALVTMADLATDTAGTDVHTIHVLELARTLGRQGHRVTVYARRTAEDARPRIRLGAGATLEQLPAGPARPLDEARTLPHVKAFTEELSRRLAQPRQRPDLVHAHGWLGGLAAYAAVQDTDIPLVQSFHGLGVVESRRPGGRRTVHPARVRIERALGRGVTQVLAGCDNEADELVRMGVARPRITVVPYGVDGERFRQTGPAMPRGRRPRLVMVCGDLENGGVATAIRALVHVPDAELVVAGGPAREELENDPVVHRLRTLAKELDVADRALFLGRLPRKDVPKLLRTARLALCLAPHQPSGMTPLEAMACGVPVVTVPSGASADSVLDHVTGLHVPAGQPVALGRALRRLLAEETTLSAWAIAAADRAHSRYGWERIAAETARAYARLLPEPEPEPAALAEARREEEEPVGAGV</sequence>
<dbReference type="EMBL" id="FNVO01000013">
    <property type="protein sequence ID" value="SEG80916.1"/>
    <property type="molecule type" value="Genomic_DNA"/>
</dbReference>
<keyword evidence="7" id="KW-1185">Reference proteome</keyword>
<evidence type="ECO:0000313" key="7">
    <source>
        <dbReference type="Proteomes" id="UP000236723"/>
    </source>
</evidence>
<feature type="region of interest" description="Disordered" evidence="3">
    <location>
        <begin position="395"/>
        <end position="420"/>
    </location>
</feature>
<evidence type="ECO:0000259" key="4">
    <source>
        <dbReference type="Pfam" id="PF00534"/>
    </source>
</evidence>
<dbReference type="PANTHER" id="PTHR12526">
    <property type="entry name" value="GLYCOSYLTRANSFERASE"/>
    <property type="match status" value="1"/>
</dbReference>
<dbReference type="RefSeq" id="WP_103941215.1">
    <property type="nucleotide sequence ID" value="NZ_FNVO01000013.1"/>
</dbReference>
<dbReference type="Pfam" id="PF00534">
    <property type="entry name" value="Glycos_transf_1"/>
    <property type="match status" value="1"/>
</dbReference>
<dbReference type="PANTHER" id="PTHR12526:SF635">
    <property type="entry name" value="GLYCOSYL TRANSFERASE GROUP 1"/>
    <property type="match status" value="1"/>
</dbReference>
<dbReference type="Pfam" id="PF13439">
    <property type="entry name" value="Glyco_transf_4"/>
    <property type="match status" value="1"/>
</dbReference>
<evidence type="ECO:0000259" key="5">
    <source>
        <dbReference type="Pfam" id="PF13439"/>
    </source>
</evidence>
<gene>
    <name evidence="6" type="ORF">SAMN04489712_113176</name>
</gene>
<evidence type="ECO:0000313" key="6">
    <source>
        <dbReference type="EMBL" id="SEG80916.1"/>
    </source>
</evidence>
<dbReference type="AlphaFoldDB" id="A0A1H6D8U9"/>
<accession>A0A1H6D8U9</accession>
<dbReference type="InterPro" id="IPR028098">
    <property type="entry name" value="Glyco_trans_4-like_N"/>
</dbReference>
<evidence type="ECO:0000256" key="1">
    <source>
        <dbReference type="ARBA" id="ARBA00022676"/>
    </source>
</evidence>
<name>A0A1H6D8U9_9ACTN</name>
<keyword evidence="2" id="KW-0808">Transferase</keyword>
<dbReference type="SUPFAM" id="SSF53756">
    <property type="entry name" value="UDP-Glycosyltransferase/glycogen phosphorylase"/>
    <property type="match status" value="1"/>
</dbReference>
<evidence type="ECO:0000256" key="2">
    <source>
        <dbReference type="ARBA" id="ARBA00022679"/>
    </source>
</evidence>